<evidence type="ECO:0000256" key="2">
    <source>
        <dbReference type="SAM" id="SignalP"/>
    </source>
</evidence>
<protein>
    <submittedName>
        <fullName evidence="3">Uncharacterized protein</fullName>
    </submittedName>
</protein>
<keyword evidence="1" id="KW-0802">TPR repeat</keyword>
<accession>A0A4S8NV73</accession>
<dbReference type="InterPro" id="IPR011990">
    <property type="entry name" value="TPR-like_helical_dom_sf"/>
</dbReference>
<reference evidence="3 4" key="1">
    <citation type="submission" date="2019-04" db="EMBL/GenBank/DDBJ databases">
        <title>Genome sequence of strain shin9-1.</title>
        <authorList>
            <person name="Gao J."/>
            <person name="Sun J."/>
        </authorList>
    </citation>
    <scope>NUCLEOTIDE SEQUENCE [LARGE SCALE GENOMIC DNA]</scope>
    <source>
        <strain evidence="4">shin9-1</strain>
    </source>
</reference>
<dbReference type="Gene3D" id="1.25.40.10">
    <property type="entry name" value="Tetratricopeptide repeat domain"/>
    <property type="match status" value="1"/>
</dbReference>
<keyword evidence="2" id="KW-0732">Signal</keyword>
<comment type="caution">
    <text evidence="3">The sequence shown here is derived from an EMBL/GenBank/DDBJ whole genome shotgun (WGS) entry which is preliminary data.</text>
</comment>
<dbReference type="AlphaFoldDB" id="A0A4S8NV73"/>
<dbReference type="OrthoDB" id="9815010at2"/>
<feature type="signal peptide" evidence="2">
    <location>
        <begin position="1"/>
        <end position="21"/>
    </location>
</feature>
<proteinExistence type="predicted"/>
<sequence length="235" mass="25645">MRRFSLRLLATSLLITPMALAGWSHAAAAEEPMLDQPMPSPPAETSPPVIEGLPKATPETAIERIPAKDAIKAPAKPKSVDELVAELKRTRSPEAARQVANTLMNRWGTSTSPTVNLLMEWSAKAAGEKRNAAALDFLDQAIVLKPDFAGAWNQRATLHFTMGNYRRSISDIERVLELEPRHFGAIAGLAGILGERGSKEAALSAWQRYLDIFPADREVQSRVSTLAEEIAGQRT</sequence>
<dbReference type="InterPro" id="IPR019734">
    <property type="entry name" value="TPR_rpt"/>
</dbReference>
<feature type="chain" id="PRO_5020589259" evidence="2">
    <location>
        <begin position="22"/>
        <end position="235"/>
    </location>
</feature>
<dbReference type="RefSeq" id="WP_136599555.1">
    <property type="nucleotide sequence ID" value="NZ_STGV01000005.1"/>
</dbReference>
<gene>
    <name evidence="3" type="ORF">FAA97_15970</name>
</gene>
<feature type="repeat" description="TPR" evidence="1">
    <location>
        <begin position="149"/>
        <end position="182"/>
    </location>
</feature>
<dbReference type="SUPFAM" id="SSF48452">
    <property type="entry name" value="TPR-like"/>
    <property type="match status" value="1"/>
</dbReference>
<name>A0A4S8NV73_9HYPH</name>
<dbReference type="Proteomes" id="UP000308828">
    <property type="component" value="Unassembled WGS sequence"/>
</dbReference>
<organism evidence="3 4">
    <name type="scientific">Peteryoungia ipomoeae</name>
    <dbReference type="NCBI Taxonomy" id="1210932"/>
    <lineage>
        <taxon>Bacteria</taxon>
        <taxon>Pseudomonadati</taxon>
        <taxon>Pseudomonadota</taxon>
        <taxon>Alphaproteobacteria</taxon>
        <taxon>Hyphomicrobiales</taxon>
        <taxon>Rhizobiaceae</taxon>
        <taxon>Peteryoungia</taxon>
    </lineage>
</organism>
<keyword evidence="4" id="KW-1185">Reference proteome</keyword>
<dbReference type="EMBL" id="STGV01000005">
    <property type="protein sequence ID" value="THV21507.1"/>
    <property type="molecule type" value="Genomic_DNA"/>
</dbReference>
<evidence type="ECO:0000313" key="3">
    <source>
        <dbReference type="EMBL" id="THV21507.1"/>
    </source>
</evidence>
<evidence type="ECO:0000313" key="4">
    <source>
        <dbReference type="Proteomes" id="UP000308828"/>
    </source>
</evidence>
<evidence type="ECO:0000256" key="1">
    <source>
        <dbReference type="PROSITE-ProRule" id="PRU00339"/>
    </source>
</evidence>
<dbReference type="SMART" id="SM00028">
    <property type="entry name" value="TPR"/>
    <property type="match status" value="3"/>
</dbReference>
<dbReference type="PROSITE" id="PS50005">
    <property type="entry name" value="TPR"/>
    <property type="match status" value="1"/>
</dbReference>